<dbReference type="AlphaFoldDB" id="A0A504YB74"/>
<evidence type="ECO:0000313" key="2">
    <source>
        <dbReference type="EMBL" id="TPP57495.1"/>
    </source>
</evidence>
<evidence type="ECO:0000313" key="3">
    <source>
        <dbReference type="Proteomes" id="UP000316759"/>
    </source>
</evidence>
<proteinExistence type="predicted"/>
<feature type="compositionally biased region" description="Basic and acidic residues" evidence="1">
    <location>
        <begin position="92"/>
        <end position="105"/>
    </location>
</feature>
<dbReference type="EMBL" id="SUNJ01013139">
    <property type="protein sequence ID" value="TPP57495.1"/>
    <property type="molecule type" value="Genomic_DNA"/>
</dbReference>
<keyword evidence="3" id="KW-1185">Reference proteome</keyword>
<feature type="region of interest" description="Disordered" evidence="1">
    <location>
        <begin position="61"/>
        <end position="123"/>
    </location>
</feature>
<evidence type="ECO:0000256" key="1">
    <source>
        <dbReference type="SAM" id="MobiDB-lite"/>
    </source>
</evidence>
<organism evidence="2 3">
    <name type="scientific">Fasciola gigantica</name>
    <name type="common">Giant liver fluke</name>
    <dbReference type="NCBI Taxonomy" id="46835"/>
    <lineage>
        <taxon>Eukaryota</taxon>
        <taxon>Metazoa</taxon>
        <taxon>Spiralia</taxon>
        <taxon>Lophotrochozoa</taxon>
        <taxon>Platyhelminthes</taxon>
        <taxon>Trematoda</taxon>
        <taxon>Digenea</taxon>
        <taxon>Plagiorchiida</taxon>
        <taxon>Echinostomata</taxon>
        <taxon>Echinostomatoidea</taxon>
        <taxon>Fasciolidae</taxon>
        <taxon>Fasciola</taxon>
    </lineage>
</organism>
<feature type="non-terminal residue" evidence="2">
    <location>
        <position position="1"/>
    </location>
</feature>
<accession>A0A504YB74</accession>
<gene>
    <name evidence="2" type="ORF">FGIG_11875</name>
</gene>
<protein>
    <submittedName>
        <fullName evidence="2">Uncharacterized protein</fullName>
    </submittedName>
</protein>
<dbReference type="Proteomes" id="UP000316759">
    <property type="component" value="Unassembled WGS sequence"/>
</dbReference>
<sequence length="123" mass="13646">RNLILSISTHCTRELRLSRCAVAENLSEALRLSVRTLEPLHKEVSSPSSPGANNFQMAIKELQNVSQQVADNQADSESNRSSTESATQMTKRIPELLEQRSRRSPEAAAPKARTKVDESDESQ</sequence>
<dbReference type="OrthoDB" id="2117703at2759"/>
<reference evidence="2 3" key="1">
    <citation type="submission" date="2019-04" db="EMBL/GenBank/DDBJ databases">
        <title>Annotation for the trematode Fasciola gigantica.</title>
        <authorList>
            <person name="Choi Y.-J."/>
        </authorList>
    </citation>
    <scope>NUCLEOTIDE SEQUENCE [LARGE SCALE GENOMIC DNA]</scope>
    <source>
        <strain evidence="2">Uganda_cow_1</strain>
    </source>
</reference>
<name>A0A504YB74_FASGI</name>
<feature type="compositionally biased region" description="Polar residues" evidence="1">
    <location>
        <begin position="63"/>
        <end position="90"/>
    </location>
</feature>
<comment type="caution">
    <text evidence="2">The sequence shown here is derived from an EMBL/GenBank/DDBJ whole genome shotgun (WGS) entry which is preliminary data.</text>
</comment>